<dbReference type="GO" id="GO:0016746">
    <property type="term" value="F:acyltransferase activity"/>
    <property type="evidence" value="ECO:0007669"/>
    <property type="project" value="UniProtKB-KW"/>
</dbReference>
<dbReference type="CDD" id="cd04301">
    <property type="entry name" value="NAT_SF"/>
    <property type="match status" value="1"/>
</dbReference>
<dbReference type="Gene3D" id="3.40.630.30">
    <property type="match status" value="1"/>
</dbReference>
<dbReference type="RefSeq" id="WP_260046800.1">
    <property type="nucleotide sequence ID" value="NZ_JANZXA010000009.1"/>
</dbReference>
<dbReference type="SUPFAM" id="SSF55729">
    <property type="entry name" value="Acyl-CoA N-acyltransferases (Nat)"/>
    <property type="match status" value="1"/>
</dbReference>
<keyword evidence="2" id="KW-0012">Acyltransferase</keyword>
<gene>
    <name evidence="2" type="ORF">NZK81_14195</name>
</gene>
<sequence length="229" mass="24564">MSAHPLDRPVWNMLNGPQASLAVARGAAVRLDPGYGPFAAARDDSAEAQAALTALLTDPADRIWIVETREWPAPPGTRVEKVAELVQLTAPEPASMRPGDETVELLGDDDVPAMAELALATRPGPWGALTQCYGAYYGIRHEGRLAAMAGERMRPAPGFAEVSGVCTWPEHRGQGHAARLIRRIMAGFTARGDTPFLHSYAANDGAIRLYQSLGFEIRSNLIATVLARA</sequence>
<protein>
    <submittedName>
        <fullName evidence="2">GNAT family N-acetyltransferase</fullName>
        <ecNumber evidence="2">2.3.1.-</ecNumber>
    </submittedName>
</protein>
<evidence type="ECO:0000259" key="1">
    <source>
        <dbReference type="PROSITE" id="PS51186"/>
    </source>
</evidence>
<dbReference type="InterPro" id="IPR000182">
    <property type="entry name" value="GNAT_dom"/>
</dbReference>
<evidence type="ECO:0000313" key="3">
    <source>
        <dbReference type="Proteomes" id="UP001165583"/>
    </source>
</evidence>
<dbReference type="PROSITE" id="PS51186">
    <property type="entry name" value="GNAT"/>
    <property type="match status" value="1"/>
</dbReference>
<comment type="caution">
    <text evidence="2">The sequence shown here is derived from an EMBL/GenBank/DDBJ whole genome shotgun (WGS) entry which is preliminary data.</text>
</comment>
<name>A0ABT2I7B2_9SPHN</name>
<keyword evidence="2" id="KW-0808">Transferase</keyword>
<dbReference type="Pfam" id="PF08445">
    <property type="entry name" value="FR47"/>
    <property type="match status" value="1"/>
</dbReference>
<feature type="domain" description="N-acetyltransferase" evidence="1">
    <location>
        <begin position="101"/>
        <end position="229"/>
    </location>
</feature>
<dbReference type="InterPro" id="IPR013653">
    <property type="entry name" value="GCN5-like_dom"/>
</dbReference>
<reference evidence="2" key="1">
    <citation type="submission" date="2022-09" db="EMBL/GenBank/DDBJ databases">
        <title>Novosphingobium sp. Nov., a polycyclic aromatic hydrocarbon-degrading bacterium isolated form mangrove sediments in HongKong.</title>
        <authorList>
            <person name="Hu Z."/>
        </authorList>
    </citation>
    <scope>NUCLEOTIDE SEQUENCE</scope>
    <source>
        <strain evidence="2">HK4-1</strain>
    </source>
</reference>
<dbReference type="EMBL" id="JANZXA010000009">
    <property type="protein sequence ID" value="MCT2400705.1"/>
    <property type="molecule type" value="Genomic_DNA"/>
</dbReference>
<evidence type="ECO:0000313" key="2">
    <source>
        <dbReference type="EMBL" id="MCT2400705.1"/>
    </source>
</evidence>
<dbReference type="EC" id="2.3.1.-" evidence="2"/>
<dbReference type="InterPro" id="IPR016181">
    <property type="entry name" value="Acyl_CoA_acyltransferase"/>
</dbReference>
<proteinExistence type="predicted"/>
<dbReference type="Proteomes" id="UP001165583">
    <property type="component" value="Unassembled WGS sequence"/>
</dbReference>
<organism evidence="2 3">
    <name type="scientific">Novosphingobium mangrovi</name>
    <name type="common">ex Huang et al. 2023</name>
    <dbReference type="NCBI Taxonomy" id="2976432"/>
    <lineage>
        <taxon>Bacteria</taxon>
        <taxon>Pseudomonadati</taxon>
        <taxon>Pseudomonadota</taxon>
        <taxon>Alphaproteobacteria</taxon>
        <taxon>Sphingomonadales</taxon>
        <taxon>Sphingomonadaceae</taxon>
        <taxon>Novosphingobium</taxon>
    </lineage>
</organism>
<keyword evidence="3" id="KW-1185">Reference proteome</keyword>
<accession>A0ABT2I7B2</accession>